<comment type="caution">
    <text evidence="1">The sequence shown here is derived from an EMBL/GenBank/DDBJ whole genome shotgun (WGS) entry which is preliminary data.</text>
</comment>
<dbReference type="AlphaFoldDB" id="M0EY72"/>
<reference evidence="1 2" key="1">
    <citation type="journal article" date="2014" name="PLoS Genet.">
        <title>Phylogenetically driven sequencing of extremely halophilic archaea reveals strategies for static and dynamic osmo-response.</title>
        <authorList>
            <person name="Becker E.A."/>
            <person name="Seitzer P.M."/>
            <person name="Tritt A."/>
            <person name="Larsen D."/>
            <person name="Krusor M."/>
            <person name="Yao A.I."/>
            <person name="Wu D."/>
            <person name="Madern D."/>
            <person name="Eisen J.A."/>
            <person name="Darling A.E."/>
            <person name="Facciotti M.T."/>
        </authorList>
    </citation>
    <scope>NUCLEOTIDE SEQUENCE [LARGE SCALE GENOMIC DNA]</scope>
    <source>
        <strain evidence="1 2">ATCC 700873</strain>
    </source>
</reference>
<name>M0EY72_9EURY</name>
<dbReference type="Proteomes" id="UP000011689">
    <property type="component" value="Unassembled WGS sequence"/>
</dbReference>
<sequence>MSDSDPWTDVLGYTDLGTERREVIKEEIKELVQNLPQDHPGIFEDHDVSARDYSRNLDTAIHSLDGTIKAKRGKDNEDVVREVFLEPGREAGLLEFTDQRGSERIDFKGTLATGDTFAMDVKGGEGQSIGHLLVPSNTDVLSLWSERNSRNTKSPASRLNEVINRAVRWSLNQSEDLSVMVVRDEPAGARTDEGEVIPDVVVFPEEFPTPENPNPSMPDIDDLEYARIVFEILTGNGDLSAEGTRKHIWWHELEYRHDEEKIDKRIYNDYDDSITLTTQSIEFERISDVS</sequence>
<protein>
    <submittedName>
        <fullName evidence="1">Uncharacterized protein</fullName>
    </submittedName>
</protein>
<dbReference type="STRING" id="1227481.C467_14689"/>
<keyword evidence="2" id="KW-1185">Reference proteome</keyword>
<accession>M0EY72</accession>
<dbReference type="RefSeq" id="WP_008586747.1">
    <property type="nucleotide sequence ID" value="NZ_AOJO01000064.1"/>
</dbReference>
<dbReference type="PATRIC" id="fig|1227481.4.peg.2898"/>
<proteinExistence type="predicted"/>
<dbReference type="GeneID" id="72714811"/>
<evidence type="ECO:0000313" key="2">
    <source>
        <dbReference type="Proteomes" id="UP000011689"/>
    </source>
</evidence>
<dbReference type="EMBL" id="AOJO01000064">
    <property type="protein sequence ID" value="ELZ52670.1"/>
    <property type="molecule type" value="Genomic_DNA"/>
</dbReference>
<gene>
    <name evidence="1" type="ORF">C467_14689</name>
</gene>
<organism evidence="1 2">
    <name type="scientific">Halorubrum hochstenium ATCC 700873</name>
    <dbReference type="NCBI Taxonomy" id="1227481"/>
    <lineage>
        <taxon>Archaea</taxon>
        <taxon>Methanobacteriati</taxon>
        <taxon>Methanobacteriota</taxon>
        <taxon>Stenosarchaea group</taxon>
        <taxon>Halobacteria</taxon>
        <taxon>Halobacteriales</taxon>
        <taxon>Haloferacaceae</taxon>
        <taxon>Halorubrum</taxon>
    </lineage>
</organism>
<evidence type="ECO:0000313" key="1">
    <source>
        <dbReference type="EMBL" id="ELZ52670.1"/>
    </source>
</evidence>
<dbReference type="OrthoDB" id="192106at2157"/>